<feature type="transmembrane region" description="Helical" evidence="1">
    <location>
        <begin position="6"/>
        <end position="29"/>
    </location>
</feature>
<dbReference type="InterPro" id="IPR045584">
    <property type="entry name" value="Pilin-like"/>
</dbReference>
<dbReference type="RefSeq" id="WP_006877972.1">
    <property type="nucleotide sequence ID" value="NZ_AEVS01000015.1"/>
</dbReference>
<keyword evidence="3" id="KW-1185">Reference proteome</keyword>
<evidence type="ECO:0000256" key="1">
    <source>
        <dbReference type="SAM" id="Phobius"/>
    </source>
</evidence>
<proteinExistence type="predicted"/>
<keyword evidence="1" id="KW-1133">Transmembrane helix</keyword>
<dbReference type="EMBL" id="AEVS01000015">
    <property type="protein sequence ID" value="EGA67125.1"/>
    <property type="molecule type" value="Genomic_DNA"/>
</dbReference>
<dbReference type="AlphaFoldDB" id="E8LQ63"/>
<reference evidence="2 3" key="1">
    <citation type="journal article" date="2012" name="Int. J. Syst. Evol. Microbiol.">
        <title>Vibrio caribbeanicus sp. nov., isolated from the marine sponge Scleritoderma cyanea.</title>
        <authorList>
            <person name="Hoffmann M."/>
            <person name="Monday S.R."/>
            <person name="Allard M.W."/>
            <person name="Strain E.A."/>
            <person name="Whittaker P."/>
            <person name="Naum M."/>
            <person name="McCarthy P.J."/>
            <person name="Lopez J.V."/>
            <person name="Fischer M."/>
            <person name="Brown E.W."/>
        </authorList>
    </citation>
    <scope>NUCLEOTIDE SEQUENCE [LARGE SCALE GENOMIC DNA]</scope>
    <source>
        <strain evidence="2 3">LMG 20546</strain>
    </source>
</reference>
<sequence length="157" mass="16907">MVRLKVTGFTITELIVVILLVSIVSVYAVSRYSGTSGFSPFVAQEQVISVIRQIQVNRMQSNVDIDAVVGNSNFSLRLLNDCIGSQAACAERNQSRSDWVVIEDVTFTSNVGDLVNFDLLGSPSDVVAPVLIEMRSTDGTCTGVEINAIGYVSPRGC</sequence>
<protein>
    <submittedName>
        <fullName evidence="2">MSHA pilin protein MshC</fullName>
    </submittedName>
</protein>
<dbReference type="SUPFAM" id="SSF54523">
    <property type="entry name" value="Pili subunits"/>
    <property type="match status" value="1"/>
</dbReference>
<organism evidence="2 3">
    <name type="scientific">Vibrio brasiliensis LMG 20546</name>
    <dbReference type="NCBI Taxonomy" id="945543"/>
    <lineage>
        <taxon>Bacteria</taxon>
        <taxon>Pseudomonadati</taxon>
        <taxon>Pseudomonadota</taxon>
        <taxon>Gammaproteobacteria</taxon>
        <taxon>Vibrionales</taxon>
        <taxon>Vibrionaceae</taxon>
        <taxon>Vibrio</taxon>
        <taxon>Vibrio oreintalis group</taxon>
    </lineage>
</organism>
<dbReference type="InterPro" id="IPR012902">
    <property type="entry name" value="N_methyl_site"/>
</dbReference>
<evidence type="ECO:0000313" key="2">
    <source>
        <dbReference type="EMBL" id="EGA67125.1"/>
    </source>
</evidence>
<name>E8LQ63_9VIBR</name>
<accession>E8LQ63</accession>
<dbReference type="OrthoDB" id="5918972at2"/>
<comment type="caution">
    <text evidence="2">The sequence shown here is derived from an EMBL/GenBank/DDBJ whole genome shotgun (WGS) entry which is preliminary data.</text>
</comment>
<gene>
    <name evidence="2" type="ORF">VIBR0546_05518</name>
</gene>
<dbReference type="Proteomes" id="UP000004371">
    <property type="component" value="Unassembled WGS sequence"/>
</dbReference>
<keyword evidence="1" id="KW-0812">Transmembrane</keyword>
<dbReference type="NCBIfam" id="TIGR02532">
    <property type="entry name" value="IV_pilin_GFxxxE"/>
    <property type="match status" value="1"/>
</dbReference>
<evidence type="ECO:0000313" key="3">
    <source>
        <dbReference type="Proteomes" id="UP000004371"/>
    </source>
</evidence>
<keyword evidence="1" id="KW-0472">Membrane</keyword>
<dbReference type="STRING" id="945543.VIBR0546_05518"/>
<dbReference type="eggNOG" id="COG2165">
    <property type="taxonomic scope" value="Bacteria"/>
</dbReference>